<dbReference type="Proteomes" id="UP000664277">
    <property type="component" value="Unassembled WGS sequence"/>
</dbReference>
<dbReference type="Pfam" id="PF00885">
    <property type="entry name" value="DMRL_synthase"/>
    <property type="match status" value="1"/>
</dbReference>
<feature type="binding site" evidence="8">
    <location>
        <begin position="61"/>
        <end position="63"/>
    </location>
    <ligand>
        <name>5-amino-6-(D-ribitylamino)uracil</name>
        <dbReference type="ChEBI" id="CHEBI:15934"/>
    </ligand>
</feature>
<organism evidence="9 10">
    <name type="scientific">Candidatus Obscuribacter phosphatis</name>
    <dbReference type="NCBI Taxonomy" id="1906157"/>
    <lineage>
        <taxon>Bacteria</taxon>
        <taxon>Bacillati</taxon>
        <taxon>Candidatus Melainabacteria</taxon>
        <taxon>Candidatus Obscuribacterales</taxon>
        <taxon>Candidatus Obscuribacteraceae</taxon>
        <taxon>Candidatus Obscuribacter</taxon>
    </lineage>
</organism>
<protein>
    <recommendedName>
        <fullName evidence="7 8">6,7-dimethyl-8-ribityllumazine synthase</fullName>
        <shortName evidence="8">DMRL synthase</shortName>
        <shortName evidence="8">LS</shortName>
        <shortName evidence="8">Lumazine synthase</shortName>
        <ecNumber evidence="3 8">2.5.1.78</ecNumber>
    </recommendedName>
</protein>
<comment type="catalytic activity">
    <reaction evidence="6 8">
        <text>(2S)-2-hydroxy-3-oxobutyl phosphate + 5-amino-6-(D-ribitylamino)uracil = 6,7-dimethyl-8-(1-D-ribityl)lumazine + phosphate + 2 H2O + H(+)</text>
        <dbReference type="Rhea" id="RHEA:26152"/>
        <dbReference type="ChEBI" id="CHEBI:15377"/>
        <dbReference type="ChEBI" id="CHEBI:15378"/>
        <dbReference type="ChEBI" id="CHEBI:15934"/>
        <dbReference type="ChEBI" id="CHEBI:43474"/>
        <dbReference type="ChEBI" id="CHEBI:58201"/>
        <dbReference type="ChEBI" id="CHEBI:58830"/>
        <dbReference type="EC" id="2.5.1.78"/>
    </reaction>
</comment>
<sequence>MSKGQPEVIEGRLIATGLKFAVVVSRFNDFITKELLSGATESLKRHGADLSSVEIMWCPGAFEIPLVVKHAAQSGRYDAVIALGAVIRGATAHFDYVASHSSSGLSSVALETGIPVINGILTVDSIEQAIERAGTKAGNKGAEAAVAAIEMANLISAVKSQAAAKS</sequence>
<comment type="function">
    <text evidence="8">Catalyzes the formation of 6,7-dimethyl-8-ribityllumazine by condensation of 5-amino-6-(D-ribitylamino)uracil with 3,4-dihydroxy-2-butanone 4-phosphate. This is the penultimate step in the biosynthesis of riboflavin.</text>
</comment>
<dbReference type="FunFam" id="3.40.50.960:FF:000001">
    <property type="entry name" value="6,7-dimethyl-8-ribityllumazine synthase"/>
    <property type="match status" value="1"/>
</dbReference>
<comment type="pathway">
    <text evidence="1 8">Cofactor biosynthesis; riboflavin biosynthesis; riboflavin from 2-hydroxy-3-oxobutyl phosphate and 5-amino-6-(D-ribitylamino)uracil: step 1/2.</text>
</comment>
<feature type="binding site" evidence="8">
    <location>
        <begin position="90"/>
        <end position="91"/>
    </location>
    <ligand>
        <name>(2S)-2-hydroxy-3-oxobutyl phosphate</name>
        <dbReference type="ChEBI" id="CHEBI:58830"/>
    </ligand>
</feature>
<dbReference type="UniPathway" id="UPA00275">
    <property type="reaction ID" value="UER00404"/>
</dbReference>
<dbReference type="CDD" id="cd09209">
    <property type="entry name" value="Lumazine_synthase-I"/>
    <property type="match status" value="1"/>
</dbReference>
<evidence type="ECO:0000256" key="3">
    <source>
        <dbReference type="ARBA" id="ARBA00012664"/>
    </source>
</evidence>
<keyword evidence="5 8" id="KW-0808">Transferase</keyword>
<dbReference type="InterPro" id="IPR036467">
    <property type="entry name" value="LS/RS_sf"/>
</dbReference>
<dbReference type="EC" id="2.5.1.78" evidence="3 8"/>
<evidence type="ECO:0000256" key="7">
    <source>
        <dbReference type="ARBA" id="ARBA00072606"/>
    </source>
</evidence>
<feature type="binding site" evidence="8">
    <location>
        <begin position="85"/>
        <end position="87"/>
    </location>
    <ligand>
        <name>5-amino-6-(D-ribitylamino)uracil</name>
        <dbReference type="ChEBI" id="CHEBI:15934"/>
    </ligand>
</feature>
<proteinExistence type="inferred from homology"/>
<feature type="binding site" evidence="8">
    <location>
        <position position="132"/>
    </location>
    <ligand>
        <name>(2S)-2-hydroxy-3-oxobutyl phosphate</name>
        <dbReference type="ChEBI" id="CHEBI:58830"/>
    </ligand>
</feature>
<dbReference type="InterPro" id="IPR002180">
    <property type="entry name" value="LS/RS"/>
</dbReference>
<accession>A0A8J7TLD7</accession>
<dbReference type="EMBL" id="JAFLCK010000001">
    <property type="protein sequence ID" value="MBN8658918.1"/>
    <property type="molecule type" value="Genomic_DNA"/>
</dbReference>
<dbReference type="GO" id="GO:0000906">
    <property type="term" value="F:6,7-dimethyl-8-ribityllumazine synthase activity"/>
    <property type="evidence" value="ECO:0007669"/>
    <property type="project" value="UniProtKB-UniRule"/>
</dbReference>
<evidence type="ECO:0000256" key="4">
    <source>
        <dbReference type="ARBA" id="ARBA00022619"/>
    </source>
</evidence>
<feature type="active site" description="Proton donor" evidence="8">
    <location>
        <position position="93"/>
    </location>
</feature>
<evidence type="ECO:0000256" key="5">
    <source>
        <dbReference type="ARBA" id="ARBA00022679"/>
    </source>
</evidence>
<dbReference type="HAMAP" id="MF_00178">
    <property type="entry name" value="Lumazine_synth"/>
    <property type="match status" value="1"/>
</dbReference>
<evidence type="ECO:0000256" key="8">
    <source>
        <dbReference type="HAMAP-Rule" id="MF_00178"/>
    </source>
</evidence>
<dbReference type="AlphaFoldDB" id="A0A8J7TLD7"/>
<dbReference type="GO" id="GO:0009349">
    <property type="term" value="C:riboflavin synthase complex"/>
    <property type="evidence" value="ECO:0007669"/>
    <property type="project" value="UniProtKB-UniRule"/>
</dbReference>
<feature type="binding site" evidence="8">
    <location>
        <position position="118"/>
    </location>
    <ligand>
        <name>5-amino-6-(D-ribitylamino)uracil</name>
        <dbReference type="ChEBI" id="CHEBI:15934"/>
    </ligand>
</feature>
<dbReference type="PANTHER" id="PTHR21058">
    <property type="entry name" value="6,7-DIMETHYL-8-RIBITYLLUMAZINE SYNTHASE DMRL SYNTHASE LUMAZINE SYNTHASE"/>
    <property type="match status" value="1"/>
</dbReference>
<dbReference type="SUPFAM" id="SSF52121">
    <property type="entry name" value="Lumazine synthase"/>
    <property type="match status" value="1"/>
</dbReference>
<dbReference type="Gene3D" id="3.40.50.960">
    <property type="entry name" value="Lumazine/riboflavin synthase"/>
    <property type="match status" value="1"/>
</dbReference>
<comment type="caution">
    <text evidence="9">The sequence shown here is derived from an EMBL/GenBank/DDBJ whole genome shotgun (WGS) entry which is preliminary data.</text>
</comment>
<dbReference type="PANTHER" id="PTHR21058:SF0">
    <property type="entry name" value="6,7-DIMETHYL-8-RIBITYLLUMAZINE SYNTHASE"/>
    <property type="match status" value="1"/>
</dbReference>
<dbReference type="InterPro" id="IPR034964">
    <property type="entry name" value="LS"/>
</dbReference>
<evidence type="ECO:0000256" key="6">
    <source>
        <dbReference type="ARBA" id="ARBA00048785"/>
    </source>
</evidence>
<keyword evidence="4 8" id="KW-0686">Riboflavin biosynthesis</keyword>
<name>A0A8J7TLD7_9BACT</name>
<evidence type="ECO:0000313" key="9">
    <source>
        <dbReference type="EMBL" id="MBN8658918.1"/>
    </source>
</evidence>
<feature type="binding site" evidence="8">
    <location>
        <position position="27"/>
    </location>
    <ligand>
        <name>5-amino-6-(D-ribitylamino)uracil</name>
        <dbReference type="ChEBI" id="CHEBI:15934"/>
    </ligand>
</feature>
<dbReference type="GO" id="GO:0009231">
    <property type="term" value="P:riboflavin biosynthetic process"/>
    <property type="evidence" value="ECO:0007669"/>
    <property type="project" value="UniProtKB-UniRule"/>
</dbReference>
<dbReference type="NCBIfam" id="NF000812">
    <property type="entry name" value="PRK00061.1-4"/>
    <property type="match status" value="1"/>
</dbReference>
<evidence type="ECO:0000256" key="1">
    <source>
        <dbReference type="ARBA" id="ARBA00004917"/>
    </source>
</evidence>
<evidence type="ECO:0000313" key="10">
    <source>
        <dbReference type="Proteomes" id="UP000664277"/>
    </source>
</evidence>
<gene>
    <name evidence="8" type="primary">ribH</name>
    <name evidence="9" type="ORF">J0M35_01035</name>
</gene>
<comment type="similarity">
    <text evidence="2 8">Belongs to the DMRL synthase family.</text>
</comment>
<evidence type="ECO:0000256" key="2">
    <source>
        <dbReference type="ARBA" id="ARBA00007424"/>
    </source>
</evidence>
<dbReference type="GO" id="GO:0005829">
    <property type="term" value="C:cytosol"/>
    <property type="evidence" value="ECO:0007669"/>
    <property type="project" value="TreeGrafter"/>
</dbReference>
<reference evidence="9" key="1">
    <citation type="submission" date="2021-02" db="EMBL/GenBank/DDBJ databases">
        <title>Genome-Resolved Metagenomics of a Microbial Community Performing Photosynthetic Biological Nutrient Removal.</title>
        <authorList>
            <person name="Mcdaniel E.A."/>
        </authorList>
    </citation>
    <scope>NUCLEOTIDE SEQUENCE</scope>
    <source>
        <strain evidence="9">UWPOB_OBS1</strain>
    </source>
</reference>
<dbReference type="NCBIfam" id="TIGR00114">
    <property type="entry name" value="lumazine-synth"/>
    <property type="match status" value="1"/>
</dbReference>